<comment type="caution">
    <text evidence="1">The sequence shown here is derived from an EMBL/GenBank/DDBJ whole genome shotgun (WGS) entry which is preliminary data.</text>
</comment>
<dbReference type="RefSeq" id="WP_108962675.1">
    <property type="nucleotide sequence ID" value="NZ_QEFB01000005.1"/>
</dbReference>
<organism evidence="1 2">
    <name type="scientific">Mycetocola zhujimingii</name>
    <dbReference type="NCBI Taxonomy" id="2079792"/>
    <lineage>
        <taxon>Bacteria</taxon>
        <taxon>Bacillati</taxon>
        <taxon>Actinomycetota</taxon>
        <taxon>Actinomycetes</taxon>
        <taxon>Micrococcales</taxon>
        <taxon>Microbacteriaceae</taxon>
        <taxon>Mycetocola</taxon>
    </lineage>
</organism>
<dbReference type="AlphaFoldDB" id="A0A2U1TER1"/>
<dbReference type="Proteomes" id="UP000244962">
    <property type="component" value="Unassembled WGS sequence"/>
</dbReference>
<sequence length="122" mass="13309">MTESAPLERPVRSTPLRAYAGEIHADPDAVFAALERRLREGSTESTLAVDRAGRFVAVQGGWWYRAEYRVMASDDGARIEHEVLNVAPRLHWAGPLAGRRVLADSPAAFGALLTGLAAELER</sequence>
<keyword evidence="2" id="KW-1185">Reference proteome</keyword>
<evidence type="ECO:0008006" key="3">
    <source>
        <dbReference type="Google" id="ProtNLM"/>
    </source>
</evidence>
<dbReference type="EMBL" id="QEFB01000005">
    <property type="protein sequence ID" value="PWC07364.1"/>
    <property type="molecule type" value="Genomic_DNA"/>
</dbReference>
<evidence type="ECO:0000313" key="2">
    <source>
        <dbReference type="Proteomes" id="UP000244962"/>
    </source>
</evidence>
<protein>
    <recommendedName>
        <fullName evidence="3">Polyketide cyclase / dehydrase and lipid transport</fullName>
    </recommendedName>
</protein>
<name>A0A2U1TER1_9MICO</name>
<proteinExistence type="predicted"/>
<gene>
    <name evidence="1" type="ORF">DF223_07015</name>
</gene>
<reference evidence="2" key="1">
    <citation type="submission" date="2018-04" db="EMBL/GenBank/DDBJ databases">
        <authorList>
            <person name="Liu S."/>
            <person name="Wang Z."/>
            <person name="Li J."/>
        </authorList>
    </citation>
    <scope>NUCLEOTIDE SEQUENCE [LARGE SCALE GENOMIC DNA]</scope>
    <source>
        <strain evidence="2">622</strain>
    </source>
</reference>
<accession>A0A2U1TER1</accession>
<evidence type="ECO:0000313" key="1">
    <source>
        <dbReference type="EMBL" id="PWC07364.1"/>
    </source>
</evidence>